<comment type="caution">
    <text evidence="1">The sequence shown here is derived from an EMBL/GenBank/DDBJ whole genome shotgun (WGS) entry which is preliminary data.</text>
</comment>
<organism evidence="1 2">
    <name type="scientific">Alistipes onderdonkii</name>
    <dbReference type="NCBI Taxonomy" id="328813"/>
    <lineage>
        <taxon>Bacteria</taxon>
        <taxon>Pseudomonadati</taxon>
        <taxon>Bacteroidota</taxon>
        <taxon>Bacteroidia</taxon>
        <taxon>Bacteroidales</taxon>
        <taxon>Rikenellaceae</taxon>
        <taxon>Alistipes</taxon>
    </lineage>
</organism>
<dbReference type="RefSeq" id="WP_256166427.1">
    <property type="nucleotide sequence ID" value="NZ_JANGBQ010000016.1"/>
</dbReference>
<accession>A0AAJ1FPA4</accession>
<dbReference type="Proteomes" id="UP001205035">
    <property type="component" value="Unassembled WGS sequence"/>
</dbReference>
<evidence type="ECO:0000313" key="1">
    <source>
        <dbReference type="EMBL" id="MCQ5083418.1"/>
    </source>
</evidence>
<proteinExistence type="predicted"/>
<evidence type="ECO:0000313" key="2">
    <source>
        <dbReference type="Proteomes" id="UP001205035"/>
    </source>
</evidence>
<protein>
    <submittedName>
        <fullName evidence="1">Uncharacterized protein</fullName>
    </submittedName>
</protein>
<dbReference type="AlphaFoldDB" id="A0AAJ1FPA4"/>
<dbReference type="InterPro" id="IPR056298">
    <property type="entry name" value="AlkZ-rel"/>
</dbReference>
<gene>
    <name evidence="1" type="ORF">NE651_11030</name>
</gene>
<reference evidence="1" key="1">
    <citation type="submission" date="2022-06" db="EMBL/GenBank/DDBJ databases">
        <title>Isolation of gut microbiota from human fecal samples.</title>
        <authorList>
            <person name="Pamer E.G."/>
            <person name="Barat B."/>
            <person name="Waligurski E."/>
            <person name="Medina S."/>
            <person name="Paddock L."/>
            <person name="Mostad J."/>
        </authorList>
    </citation>
    <scope>NUCLEOTIDE SEQUENCE</scope>
    <source>
        <strain evidence="1">DFI.6.22</strain>
    </source>
</reference>
<sequence length="230" mass="26572">MERRLKSPADIEARCAELGFLPFFRCGIPGFSVEEMVAPEYWFTDEEGAWEWKGPVIREGHCAYGKLFARKAGFVSREWLPDLTNYRRSRSLAPNEDTAALDDVVLQTVLVEGTATIKELRQMLGFAQERGKRSTNTPTSKVAEDEKISLDPILTRLQMKMRLVIADFEYNVDRRGNRYGWGIARYTAPETLYDPLRVERTPTESFERIYEHLRRLFPNTTESKLLKLIG</sequence>
<dbReference type="Pfam" id="PF24741">
    <property type="entry name" value="AlkZ-rel"/>
    <property type="match status" value="1"/>
</dbReference>
<name>A0AAJ1FPA4_9BACT</name>
<dbReference type="EMBL" id="JANGBQ010000016">
    <property type="protein sequence ID" value="MCQ5083418.1"/>
    <property type="molecule type" value="Genomic_DNA"/>
</dbReference>